<evidence type="ECO:0000256" key="6">
    <source>
        <dbReference type="ARBA" id="ARBA00023004"/>
    </source>
</evidence>
<dbReference type="Pfam" id="PF12801">
    <property type="entry name" value="Fer4_5"/>
    <property type="match status" value="2"/>
</dbReference>
<dbReference type="NCBIfam" id="TIGR02163">
    <property type="entry name" value="napH"/>
    <property type="match status" value="1"/>
</dbReference>
<dbReference type="InterPro" id="IPR011886">
    <property type="entry name" value="NapH_MauN"/>
</dbReference>
<dbReference type="PANTHER" id="PTHR30176:SF3">
    <property type="entry name" value="FERREDOXIN-TYPE PROTEIN NAPH"/>
    <property type="match status" value="1"/>
</dbReference>
<keyword evidence="6" id="KW-0408">Iron</keyword>
<keyword evidence="2" id="KW-0004">4Fe-4S</keyword>
<dbReference type="PROSITE" id="PS51379">
    <property type="entry name" value="4FE4S_FER_2"/>
    <property type="match status" value="2"/>
</dbReference>
<feature type="transmembrane region" description="Helical" evidence="8">
    <location>
        <begin position="36"/>
        <end position="56"/>
    </location>
</feature>
<feature type="domain" description="4Fe-4S ferredoxin-type" evidence="9">
    <location>
        <begin position="223"/>
        <end position="253"/>
    </location>
</feature>
<comment type="caution">
    <text evidence="10">The sequence shown here is derived from an EMBL/GenBank/DDBJ whole genome shotgun (WGS) entry which is preliminary data.</text>
</comment>
<dbReference type="AlphaFoldDB" id="A0A6C2D299"/>
<dbReference type="NCBIfam" id="NF007013">
    <property type="entry name" value="PRK09477.1"/>
    <property type="match status" value="1"/>
</dbReference>
<evidence type="ECO:0000256" key="7">
    <source>
        <dbReference type="ARBA" id="ARBA00023014"/>
    </source>
</evidence>
<feature type="transmembrane region" description="Helical" evidence="8">
    <location>
        <begin position="145"/>
        <end position="163"/>
    </location>
</feature>
<evidence type="ECO:0000313" key="11">
    <source>
        <dbReference type="Proteomes" id="UP000389128"/>
    </source>
</evidence>
<dbReference type="InterPro" id="IPR051684">
    <property type="entry name" value="Electron_Trans/Redox"/>
</dbReference>
<keyword evidence="4" id="KW-0677">Repeat</keyword>
<protein>
    <submittedName>
        <fullName evidence="10">Quinol dehydrogenase ferredoxin subunit NapH</fullName>
    </submittedName>
</protein>
<accession>A0A6C2D299</accession>
<keyword evidence="8" id="KW-0472">Membrane</keyword>
<dbReference type="GO" id="GO:0005886">
    <property type="term" value="C:plasma membrane"/>
    <property type="evidence" value="ECO:0007669"/>
    <property type="project" value="TreeGrafter"/>
</dbReference>
<keyword evidence="8" id="KW-0812">Transmembrane</keyword>
<feature type="transmembrane region" description="Helical" evidence="8">
    <location>
        <begin position="76"/>
        <end position="104"/>
    </location>
</feature>
<keyword evidence="8" id="KW-1133">Transmembrane helix</keyword>
<dbReference type="SUPFAM" id="SSF54862">
    <property type="entry name" value="4Fe-4S ferredoxins"/>
    <property type="match status" value="1"/>
</dbReference>
<sequence length="293" mass="31784">MTMATTTVSIKPSADSGCAPARSLWQRQRWLILRRASQLLILLAFLSGPWFGVWIAKGNLSSSLTLGVLPLTDPLLVLQTLVTGHLPYSSALIGAAIVLGFYLLIGGRVFCSWVCPVNVVTDAAAWSRRRLGIKTGRVPDANTRYWLLGGLLLAAALTGTLAWEWVNPVSLLQRGLIFGMGGGVFVIAGIFMYDLLVASRGWCGHLCPVGAFYGLLGKKALLRVAAPNRKACDDCMDCFAVCPEPQVIRPALKKVGQESPLILASDCTTCGRCIDVCDKQVFKMTHRFDQRSE</sequence>
<gene>
    <name evidence="10" type="primary">napH</name>
    <name evidence="10" type="ORF">ETQ85_06605</name>
</gene>
<dbReference type="Proteomes" id="UP000389128">
    <property type="component" value="Unassembled WGS sequence"/>
</dbReference>
<dbReference type="EMBL" id="SDKK01000005">
    <property type="protein sequence ID" value="TYC60171.1"/>
    <property type="molecule type" value="Genomic_DNA"/>
</dbReference>
<feature type="transmembrane region" description="Helical" evidence="8">
    <location>
        <begin position="175"/>
        <end position="196"/>
    </location>
</feature>
<keyword evidence="1" id="KW-0813">Transport</keyword>
<dbReference type="PANTHER" id="PTHR30176">
    <property type="entry name" value="FERREDOXIN-TYPE PROTEIN NAPH"/>
    <property type="match status" value="1"/>
</dbReference>
<dbReference type="GO" id="GO:0051539">
    <property type="term" value="F:4 iron, 4 sulfur cluster binding"/>
    <property type="evidence" value="ECO:0007669"/>
    <property type="project" value="UniProtKB-KW"/>
</dbReference>
<keyword evidence="3" id="KW-0479">Metal-binding</keyword>
<organism evidence="10 11">
    <name type="scientific">Zoogloea oleivorans</name>
    <dbReference type="NCBI Taxonomy" id="1552750"/>
    <lineage>
        <taxon>Bacteria</taxon>
        <taxon>Pseudomonadati</taxon>
        <taxon>Pseudomonadota</taxon>
        <taxon>Betaproteobacteria</taxon>
        <taxon>Rhodocyclales</taxon>
        <taxon>Zoogloeaceae</taxon>
        <taxon>Zoogloea</taxon>
    </lineage>
</organism>
<feature type="domain" description="4Fe-4S ferredoxin-type" evidence="9">
    <location>
        <begin position="258"/>
        <end position="287"/>
    </location>
</feature>
<name>A0A6C2D299_9RHOO</name>
<evidence type="ECO:0000256" key="3">
    <source>
        <dbReference type="ARBA" id="ARBA00022723"/>
    </source>
</evidence>
<evidence type="ECO:0000256" key="1">
    <source>
        <dbReference type="ARBA" id="ARBA00022448"/>
    </source>
</evidence>
<keyword evidence="7" id="KW-0411">Iron-sulfur</keyword>
<keyword evidence="11" id="KW-1185">Reference proteome</keyword>
<evidence type="ECO:0000313" key="10">
    <source>
        <dbReference type="EMBL" id="TYC60171.1"/>
    </source>
</evidence>
<evidence type="ECO:0000256" key="2">
    <source>
        <dbReference type="ARBA" id="ARBA00022485"/>
    </source>
</evidence>
<proteinExistence type="predicted"/>
<dbReference type="OrthoDB" id="9784262at2"/>
<dbReference type="RefSeq" id="WP_148578261.1">
    <property type="nucleotide sequence ID" value="NZ_JAVEUW010000043.1"/>
</dbReference>
<evidence type="ECO:0000256" key="8">
    <source>
        <dbReference type="SAM" id="Phobius"/>
    </source>
</evidence>
<dbReference type="Gene3D" id="3.30.70.20">
    <property type="match status" value="1"/>
</dbReference>
<reference evidence="10 11" key="1">
    <citation type="submission" date="2019-01" db="EMBL/GenBank/DDBJ databases">
        <title>Zoogloea oleivorans genome sequencing and assembly.</title>
        <authorList>
            <person name="Tancsics A."/>
            <person name="Farkas M."/>
            <person name="Kriszt B."/>
            <person name="Maroti G."/>
            <person name="Horvath B."/>
        </authorList>
    </citation>
    <scope>NUCLEOTIDE SEQUENCE [LARGE SCALE GENOMIC DNA]</scope>
    <source>
        <strain evidence="10 11">Buc</strain>
    </source>
</reference>
<evidence type="ECO:0000256" key="5">
    <source>
        <dbReference type="ARBA" id="ARBA00022982"/>
    </source>
</evidence>
<keyword evidence="5" id="KW-0249">Electron transport</keyword>
<evidence type="ECO:0000256" key="4">
    <source>
        <dbReference type="ARBA" id="ARBA00022737"/>
    </source>
</evidence>
<evidence type="ECO:0000259" key="9">
    <source>
        <dbReference type="PROSITE" id="PS51379"/>
    </source>
</evidence>
<dbReference type="InterPro" id="IPR017896">
    <property type="entry name" value="4Fe4S_Fe-S-bd"/>
</dbReference>
<dbReference type="Pfam" id="PF12838">
    <property type="entry name" value="Fer4_7"/>
    <property type="match status" value="1"/>
</dbReference>
<dbReference type="GO" id="GO:0046872">
    <property type="term" value="F:metal ion binding"/>
    <property type="evidence" value="ECO:0007669"/>
    <property type="project" value="UniProtKB-KW"/>
</dbReference>